<evidence type="ECO:0000259" key="2">
    <source>
        <dbReference type="Pfam" id="PF12515"/>
    </source>
</evidence>
<protein>
    <recommendedName>
        <fullName evidence="2">Calcium-transporting P-type ATPase N-terminal autoinhibitory domain-containing protein</fullName>
    </recommendedName>
</protein>
<dbReference type="EMBL" id="KD198630">
    <property type="protein sequence ID" value="EMS53092.1"/>
    <property type="molecule type" value="Genomic_DNA"/>
</dbReference>
<dbReference type="STRING" id="4572.M7YZM0"/>
<organism evidence="3">
    <name type="scientific">Triticum urartu</name>
    <name type="common">Red wild einkorn</name>
    <name type="synonym">Crithodium urartu</name>
    <dbReference type="NCBI Taxonomy" id="4572"/>
    <lineage>
        <taxon>Eukaryota</taxon>
        <taxon>Viridiplantae</taxon>
        <taxon>Streptophyta</taxon>
        <taxon>Embryophyta</taxon>
        <taxon>Tracheophyta</taxon>
        <taxon>Spermatophyta</taxon>
        <taxon>Magnoliopsida</taxon>
        <taxon>Liliopsida</taxon>
        <taxon>Poales</taxon>
        <taxon>Poaceae</taxon>
        <taxon>BOP clade</taxon>
        <taxon>Pooideae</taxon>
        <taxon>Triticodae</taxon>
        <taxon>Triticeae</taxon>
        <taxon>Triticinae</taxon>
        <taxon>Triticum</taxon>
    </lineage>
</organism>
<dbReference type="Pfam" id="PF12515">
    <property type="entry name" value="CaATP_NAI"/>
    <property type="match status" value="1"/>
</dbReference>
<proteinExistence type="predicted"/>
<feature type="region of interest" description="Disordered" evidence="1">
    <location>
        <begin position="46"/>
        <end position="86"/>
    </location>
</feature>
<sequence length="86" mass="9461">MEGGGSSWASMEGYLNEYFHIPAKNPPSDARLRWRRAVGLVVRNRPRRFHQLSGPGAIAPPPSQPPPTDRRGPKEASQANAARMEA</sequence>
<feature type="compositionally biased region" description="Pro residues" evidence="1">
    <location>
        <begin position="58"/>
        <end position="67"/>
    </location>
</feature>
<feature type="domain" description="Calcium-transporting P-type ATPase N-terminal autoinhibitory" evidence="2">
    <location>
        <begin position="15"/>
        <end position="49"/>
    </location>
</feature>
<dbReference type="InterPro" id="IPR024750">
    <property type="entry name" value="Ca_ATPase_N_dom"/>
</dbReference>
<reference evidence="3" key="1">
    <citation type="journal article" date="2013" name="Nature">
        <title>Draft genome of the wheat A-genome progenitor Triticum urartu.</title>
        <authorList>
            <person name="Ling H.Q."/>
            <person name="Zhao S."/>
            <person name="Liu D."/>
            <person name="Wang J."/>
            <person name="Sun H."/>
            <person name="Zhang C."/>
            <person name="Fan H."/>
            <person name="Li D."/>
            <person name="Dong L."/>
            <person name="Tao Y."/>
            <person name="Gao C."/>
            <person name="Wu H."/>
            <person name="Li Y."/>
            <person name="Cui Y."/>
            <person name="Guo X."/>
            <person name="Zheng S."/>
            <person name="Wang B."/>
            <person name="Yu K."/>
            <person name="Liang Q."/>
            <person name="Yang W."/>
            <person name="Lou X."/>
            <person name="Chen J."/>
            <person name="Feng M."/>
            <person name="Jian J."/>
            <person name="Zhang X."/>
            <person name="Luo G."/>
            <person name="Jiang Y."/>
            <person name="Liu J."/>
            <person name="Wang Z."/>
            <person name="Sha Y."/>
            <person name="Zhang B."/>
            <person name="Wu H."/>
            <person name="Tang D."/>
            <person name="Shen Q."/>
            <person name="Xue P."/>
            <person name="Zou S."/>
            <person name="Wang X."/>
            <person name="Liu X."/>
            <person name="Wang F."/>
            <person name="Yang Y."/>
            <person name="An X."/>
            <person name="Dong Z."/>
            <person name="Zhang K."/>
            <person name="Zhang X."/>
            <person name="Luo M.C."/>
            <person name="Dvorak J."/>
            <person name="Tong Y."/>
            <person name="Wang J."/>
            <person name="Yang H."/>
            <person name="Li Z."/>
            <person name="Wang D."/>
            <person name="Zhang A."/>
            <person name="Wang J."/>
        </authorList>
    </citation>
    <scope>NUCLEOTIDE SEQUENCE</scope>
</reference>
<name>M7YZM0_TRIUA</name>
<evidence type="ECO:0000313" key="3">
    <source>
        <dbReference type="EMBL" id="EMS53092.1"/>
    </source>
</evidence>
<gene>
    <name evidence="3" type="ORF">TRIUR3_09697</name>
</gene>
<accession>M7YZM0</accession>
<evidence type="ECO:0000256" key="1">
    <source>
        <dbReference type="SAM" id="MobiDB-lite"/>
    </source>
</evidence>
<dbReference type="GO" id="GO:0005516">
    <property type="term" value="F:calmodulin binding"/>
    <property type="evidence" value="ECO:0007669"/>
    <property type="project" value="InterPro"/>
</dbReference>
<dbReference type="AlphaFoldDB" id="M7YZM0"/>